<evidence type="ECO:0000256" key="2">
    <source>
        <dbReference type="ARBA" id="ARBA00022448"/>
    </source>
</evidence>
<feature type="transmembrane region" description="Helical" evidence="7">
    <location>
        <begin position="45"/>
        <end position="66"/>
    </location>
</feature>
<feature type="transmembrane region" description="Helical" evidence="7">
    <location>
        <begin position="101"/>
        <end position="118"/>
    </location>
</feature>
<keyword evidence="2" id="KW-0813">Transport</keyword>
<feature type="transmembrane region" description="Helical" evidence="7">
    <location>
        <begin position="130"/>
        <end position="149"/>
    </location>
</feature>
<organism evidence="9 10">
    <name type="scientific">Paenibacillus odorifer</name>
    <dbReference type="NCBI Taxonomy" id="189426"/>
    <lineage>
        <taxon>Bacteria</taxon>
        <taxon>Bacillati</taxon>
        <taxon>Bacillota</taxon>
        <taxon>Bacilli</taxon>
        <taxon>Bacillales</taxon>
        <taxon>Paenibacillaceae</taxon>
        <taxon>Paenibacillus</taxon>
    </lineage>
</organism>
<evidence type="ECO:0000256" key="3">
    <source>
        <dbReference type="ARBA" id="ARBA00022475"/>
    </source>
</evidence>
<dbReference type="InterPro" id="IPR020846">
    <property type="entry name" value="MFS_dom"/>
</dbReference>
<protein>
    <submittedName>
        <fullName evidence="9">MFS transporter</fullName>
    </submittedName>
</protein>
<dbReference type="PANTHER" id="PTHR43124:SF10">
    <property type="entry name" value="PURINE EFFLUX PUMP PBUE"/>
    <property type="match status" value="1"/>
</dbReference>
<feature type="transmembrane region" description="Helical" evidence="7">
    <location>
        <begin position="357"/>
        <end position="377"/>
    </location>
</feature>
<dbReference type="SUPFAM" id="SSF103473">
    <property type="entry name" value="MFS general substrate transporter"/>
    <property type="match status" value="1"/>
</dbReference>
<reference evidence="9 10" key="1">
    <citation type="submission" date="2016-11" db="EMBL/GenBank/DDBJ databases">
        <title>Paenibacillus species isolates.</title>
        <authorList>
            <person name="Beno S.M."/>
        </authorList>
    </citation>
    <scope>NUCLEOTIDE SEQUENCE [LARGE SCALE GENOMIC DNA]</scope>
    <source>
        <strain evidence="9 10">FSL H7-0433</strain>
    </source>
</reference>
<dbReference type="PROSITE" id="PS50850">
    <property type="entry name" value="MFS"/>
    <property type="match status" value="1"/>
</dbReference>
<feature type="domain" description="Major facilitator superfamily (MFS) profile" evidence="8">
    <location>
        <begin position="6"/>
        <end position="381"/>
    </location>
</feature>
<keyword evidence="10" id="KW-1185">Reference proteome</keyword>
<feature type="transmembrane region" description="Helical" evidence="7">
    <location>
        <begin position="161"/>
        <end position="180"/>
    </location>
</feature>
<feature type="transmembrane region" description="Helical" evidence="7">
    <location>
        <begin position="7"/>
        <end position="25"/>
    </location>
</feature>
<feature type="transmembrane region" description="Helical" evidence="7">
    <location>
        <begin position="239"/>
        <end position="257"/>
    </location>
</feature>
<proteinExistence type="predicted"/>
<feature type="transmembrane region" description="Helical" evidence="7">
    <location>
        <begin position="73"/>
        <end position="95"/>
    </location>
</feature>
<evidence type="ECO:0000259" key="8">
    <source>
        <dbReference type="PROSITE" id="PS50850"/>
    </source>
</evidence>
<dbReference type="Pfam" id="PF07690">
    <property type="entry name" value="MFS_1"/>
    <property type="match status" value="1"/>
</dbReference>
<dbReference type="Gene3D" id="1.20.1250.20">
    <property type="entry name" value="MFS general substrate transporter like domains"/>
    <property type="match status" value="2"/>
</dbReference>
<evidence type="ECO:0000256" key="5">
    <source>
        <dbReference type="ARBA" id="ARBA00022989"/>
    </source>
</evidence>
<dbReference type="InterPro" id="IPR036259">
    <property type="entry name" value="MFS_trans_sf"/>
</dbReference>
<dbReference type="EMBL" id="MPVP01000014">
    <property type="protein sequence ID" value="OMD38194.1"/>
    <property type="molecule type" value="Genomic_DNA"/>
</dbReference>
<evidence type="ECO:0000256" key="6">
    <source>
        <dbReference type="ARBA" id="ARBA00023136"/>
    </source>
</evidence>
<evidence type="ECO:0000256" key="4">
    <source>
        <dbReference type="ARBA" id="ARBA00022692"/>
    </source>
</evidence>
<name>A0ABX3GV69_9BACL</name>
<feature type="transmembrane region" description="Helical" evidence="7">
    <location>
        <begin position="201"/>
        <end position="219"/>
    </location>
</feature>
<gene>
    <name evidence="9" type="ORF">BSO21_04445</name>
</gene>
<comment type="subcellular location">
    <subcellularLocation>
        <location evidence="1">Cell membrane</location>
        <topology evidence="1">Multi-pass membrane protein</topology>
    </subcellularLocation>
</comment>
<keyword evidence="5 7" id="KW-1133">Transmembrane helix</keyword>
<evidence type="ECO:0000313" key="9">
    <source>
        <dbReference type="EMBL" id="OMD38194.1"/>
    </source>
</evidence>
<dbReference type="PANTHER" id="PTHR43124">
    <property type="entry name" value="PURINE EFFLUX PUMP PBUE"/>
    <property type="match status" value="1"/>
</dbReference>
<feature type="transmembrane region" description="Helical" evidence="7">
    <location>
        <begin position="278"/>
        <end position="301"/>
    </location>
</feature>
<dbReference type="RefSeq" id="WP_076218044.1">
    <property type="nucleotide sequence ID" value="NZ_MPVM01000001.1"/>
</dbReference>
<dbReference type="InterPro" id="IPR011701">
    <property type="entry name" value="MFS"/>
</dbReference>
<evidence type="ECO:0000256" key="7">
    <source>
        <dbReference type="SAM" id="Phobius"/>
    </source>
</evidence>
<comment type="caution">
    <text evidence="9">The sequence shown here is derived from an EMBL/GenBank/DDBJ whole genome shotgun (WGS) entry which is preliminary data.</text>
</comment>
<evidence type="ECO:0000256" key="1">
    <source>
        <dbReference type="ARBA" id="ARBA00004651"/>
    </source>
</evidence>
<dbReference type="Proteomes" id="UP000187158">
    <property type="component" value="Unassembled WGS sequence"/>
</dbReference>
<dbReference type="InterPro" id="IPR050189">
    <property type="entry name" value="MFS_Efflux_Transporters"/>
</dbReference>
<dbReference type="CDD" id="cd17324">
    <property type="entry name" value="MFS_NepI_like"/>
    <property type="match status" value="1"/>
</dbReference>
<sequence length="387" mass="40782">MKNNWKIYMLAFISFLVGTSQFSIVGMLDKVAASVEVSVSTAGQLITIFALANAIGTPIVIIAIARMNQRKQLLLALTIIILGSISTIALPGFGFLVASRAILGIGTGVFVVTAYSIAGKLAPPERSGRAMSNVAMGFSSSLVFGVPIGRMVAASYDWKTIFWVIGLLSLLAAFAVARLIPATEGEASVPLGKRLSHLKNPKIAVTISVTFLVFTGYSIVNTYITPLLTAIMPMMEQKMSIILFTLGIGSLIGSKLSGFLSDKIGKVPTLIDSMVLQILALTLVSISSGGVILAILLLMIWEIACWTFGPTQNFNLMSLAPEASGIVLSLNSSFVQFGFAAGAGIGGITMGGWSALAIPWISVVSVVLGIVVFAFSFRYSTISKSHA</sequence>
<keyword evidence="3" id="KW-1003">Cell membrane</keyword>
<keyword evidence="4 7" id="KW-0812">Transmembrane</keyword>
<accession>A0ABX3GV69</accession>
<keyword evidence="6 7" id="KW-0472">Membrane</keyword>
<evidence type="ECO:0000313" key="10">
    <source>
        <dbReference type="Proteomes" id="UP000187158"/>
    </source>
</evidence>